<feature type="coiled-coil region" evidence="13">
    <location>
        <begin position="190"/>
        <end position="250"/>
    </location>
</feature>
<evidence type="ECO:0000256" key="1">
    <source>
        <dbReference type="ARBA" id="ARBA00004114"/>
    </source>
</evidence>
<feature type="region of interest" description="Disordered" evidence="14">
    <location>
        <begin position="639"/>
        <end position="659"/>
    </location>
</feature>
<feature type="domain" description="CEP63/Deup1 CEP152 binding coiled coil" evidence="16">
    <location>
        <begin position="729"/>
        <end position="764"/>
    </location>
</feature>
<comment type="similarity">
    <text evidence="3">Belongs to the CEP63 family.</text>
</comment>
<evidence type="ECO:0000313" key="18">
    <source>
        <dbReference type="RefSeq" id="XP_070322809.1"/>
    </source>
</evidence>
<feature type="compositionally biased region" description="Pro residues" evidence="14">
    <location>
        <begin position="43"/>
        <end position="56"/>
    </location>
</feature>
<evidence type="ECO:0000256" key="11">
    <source>
        <dbReference type="ARBA" id="ARBA00023306"/>
    </source>
</evidence>
<evidence type="ECO:0000259" key="16">
    <source>
        <dbReference type="Pfam" id="PF25771"/>
    </source>
</evidence>
<keyword evidence="10" id="KW-0206">Cytoskeleton</keyword>
<evidence type="ECO:0000256" key="14">
    <source>
        <dbReference type="SAM" id="MobiDB-lite"/>
    </source>
</evidence>
<evidence type="ECO:0000256" key="5">
    <source>
        <dbReference type="ARBA" id="ARBA00022490"/>
    </source>
</evidence>
<proteinExistence type="inferred from homology"/>
<comment type="subunit">
    <text evidence="12">Interacts with CEP152 and CDK1; these interactions recruit both ligands to centrosomes. Interacts with CDK2, CDK5RAP2, WDR62, CEP90, KIAA0753/moonraker and CCDC14. CEP63, CDK5RAP2, CEP152, WDR62 are proposed to form a stepwise assembled complex at the centrosome forming a ring near parental centrioles. Interacts with CCDC57; the interaction is required for their location to proximal end of centrioles. Interacts with FXR1; promoting its stabilization.</text>
</comment>
<gene>
    <name evidence="18" type="primary">CEP63</name>
</gene>
<dbReference type="RefSeq" id="XP_070322809.1">
    <property type="nucleotide sequence ID" value="XM_070466708.1"/>
</dbReference>
<feature type="region of interest" description="Disordered" evidence="14">
    <location>
        <begin position="22"/>
        <end position="56"/>
    </location>
</feature>
<reference evidence="18" key="2">
    <citation type="submission" date="2025-08" db="UniProtKB">
        <authorList>
            <consortium name="RefSeq"/>
        </authorList>
    </citation>
    <scope>IDENTIFICATION</scope>
    <source>
        <tissue evidence="18">Tongue muscle</tissue>
    </source>
</reference>
<keyword evidence="5" id="KW-0963">Cytoplasm</keyword>
<name>A0ABM4I4Q7_ODOVR</name>
<keyword evidence="8" id="KW-0498">Mitosis</keyword>
<evidence type="ECO:0000256" key="7">
    <source>
        <dbReference type="ARBA" id="ARBA00022763"/>
    </source>
</evidence>
<feature type="coiled-coil region" evidence="13">
    <location>
        <begin position="505"/>
        <end position="578"/>
    </location>
</feature>
<feature type="coiled-coil region" evidence="13">
    <location>
        <begin position="413"/>
        <end position="468"/>
    </location>
</feature>
<dbReference type="Proteomes" id="UP001652640">
    <property type="component" value="Chromosome 4"/>
</dbReference>
<accession>A0ABM4I4Q7</accession>
<evidence type="ECO:0000256" key="9">
    <source>
        <dbReference type="ARBA" id="ARBA00023054"/>
    </source>
</evidence>
<dbReference type="Pfam" id="PF17045">
    <property type="entry name" value="CEP63"/>
    <property type="match status" value="1"/>
</dbReference>
<evidence type="ECO:0000259" key="15">
    <source>
        <dbReference type="Pfam" id="PF17045"/>
    </source>
</evidence>
<feature type="coiled-coil region" evidence="13">
    <location>
        <begin position="307"/>
        <end position="366"/>
    </location>
</feature>
<keyword evidence="11" id="KW-0131">Cell cycle</keyword>
<sequence>MCESPTGDGCPCPEPEAALAAVGPRTERPNGRGPTSSAARWPPGSPPPARLRPGAPPLLLAANASQSREARYGLPRRAVRASQSTVMSWWPSNLQSCQNKGDLAMEALLEGIQNRGHDGGFLTSCEAELQELMKQIDIMVAHKKSEWEGQTHALETCLDIRERELKALRSQLDLKHKEIGMLRQQVEKHEKVKQEMAMEYKQELKKLHEEEFRQKSLDWEKQRLIYQQQVSSLEAQRKALAEQSEIIQAQLANRKQKLESVELSSQSEIQHLSSKLERANDTICANELEIERLTMRVNDLVGTNMTIMQEQRQKEEKLRESEKLLEVLQEEKRELKAALQTQENFIHDARIQKEKLQAKLKAVDTQHTVETIRSLEEPLAERRYASQGHGDLQNVLCQLDFTHTSEELLQAEVTRLEGSLESVSATCKQLSQELMEKYGELKKMEAHNNEYRAEIKQLKEQILQAEQSYSSVLEGMKMEISQLTRELHQRDITIASTKSSSSDMEKRLKVELQKAEAKAVEHKEMLGQLESLKLENRHLSEMVMKLELGLHEAKEISLADLQENYIEALNKLVFENQQLQKDLMDTKGQLEISTQICKKNRDRIFKPTHSRVPEFKNTEFKPAHGQHRHDGMKAEPYKAGLHSPQGQASDSIEPVSLSRGFSPQSHQISSCCSTVSLPSNFLCKTHSLPSMLDTNETNFSDTISESINDPEDFTSSCPLPLSPLGSIATRFLEEEELRSHHILERLDAHIEELKRESEKTVKQFTVLK</sequence>
<dbReference type="Gene3D" id="1.20.5.340">
    <property type="match status" value="1"/>
</dbReference>
<evidence type="ECO:0000256" key="10">
    <source>
        <dbReference type="ARBA" id="ARBA00023212"/>
    </source>
</evidence>
<evidence type="ECO:0000256" key="6">
    <source>
        <dbReference type="ARBA" id="ARBA00022618"/>
    </source>
</evidence>
<dbReference type="InterPro" id="IPR031470">
    <property type="entry name" value="CEP63/Deup1_N"/>
</dbReference>
<keyword evidence="6" id="KW-0132">Cell division</keyword>
<dbReference type="PANTHER" id="PTHR18875">
    <property type="entry name" value="SARCOMA ANTIGEN NY-SAR-24/CYTOSKELETAL PROTEIN SOJO"/>
    <property type="match status" value="1"/>
</dbReference>
<dbReference type="GeneID" id="110128558"/>
<dbReference type="Pfam" id="PF25771">
    <property type="entry name" value="CC_CEP152-bind"/>
    <property type="match status" value="1"/>
</dbReference>
<evidence type="ECO:0000256" key="3">
    <source>
        <dbReference type="ARBA" id="ARBA00007181"/>
    </source>
</evidence>
<keyword evidence="7" id="KW-0227">DNA damage</keyword>
<organism evidence="17 18">
    <name type="scientific">Odocoileus virginianus</name>
    <name type="common">White-tailed deer</name>
    <dbReference type="NCBI Taxonomy" id="9874"/>
    <lineage>
        <taxon>Eukaryota</taxon>
        <taxon>Metazoa</taxon>
        <taxon>Chordata</taxon>
        <taxon>Craniata</taxon>
        <taxon>Vertebrata</taxon>
        <taxon>Euteleostomi</taxon>
        <taxon>Mammalia</taxon>
        <taxon>Eutheria</taxon>
        <taxon>Laurasiatheria</taxon>
        <taxon>Artiodactyla</taxon>
        <taxon>Ruminantia</taxon>
        <taxon>Pecora</taxon>
        <taxon>Cervidae</taxon>
        <taxon>Odocoileinae</taxon>
        <taxon>Odocoileus</taxon>
    </lineage>
</organism>
<keyword evidence="9 13" id="KW-0175">Coiled coil</keyword>
<evidence type="ECO:0000256" key="12">
    <source>
        <dbReference type="ARBA" id="ARBA00047022"/>
    </source>
</evidence>
<dbReference type="InterPro" id="IPR057656">
    <property type="entry name" value="CEP63/Deup1_CC"/>
</dbReference>
<protein>
    <recommendedName>
        <fullName evidence="4">Centrosomal protein of 63 kDa</fullName>
    </recommendedName>
</protein>
<reference evidence="17" key="1">
    <citation type="journal article" date="2022" name="J. Hered.">
        <title>A De Novo Chromosome-Level Genome Assembly of the White-Tailed Deer, Odocoileus Virginianus.</title>
        <authorList>
            <person name="London E.W."/>
            <person name="Roca A.L."/>
            <person name="Novakofski J.E."/>
            <person name="Mateus-Pinilla N.E."/>
        </authorList>
    </citation>
    <scope>NUCLEOTIDE SEQUENCE [LARGE SCALE GENOMIC DNA]</scope>
</reference>
<evidence type="ECO:0000313" key="17">
    <source>
        <dbReference type="Proteomes" id="UP001652640"/>
    </source>
</evidence>
<evidence type="ECO:0000256" key="13">
    <source>
        <dbReference type="SAM" id="Coils"/>
    </source>
</evidence>
<evidence type="ECO:0000256" key="2">
    <source>
        <dbReference type="ARBA" id="ARBA00004607"/>
    </source>
</evidence>
<comment type="subcellular location">
    <subcellularLocation>
        <location evidence="2">Cytoplasm</location>
        <location evidence="2">Cytoskeleton</location>
        <location evidence="2">Microtubule organizing center</location>
        <location evidence="2">Centrosome</location>
        <location evidence="2">Centriolar satellite</location>
    </subcellularLocation>
    <subcellularLocation>
        <location evidence="1">Cytoplasm</location>
        <location evidence="1">Cytoskeleton</location>
        <location evidence="1">Microtubule organizing center</location>
        <location evidence="1">Centrosome</location>
        <location evidence="1">Centriole</location>
    </subcellularLocation>
</comment>
<feature type="domain" description="CEP63/Deup1 N-terminal" evidence="15">
    <location>
        <begin position="210"/>
        <end position="343"/>
    </location>
</feature>
<evidence type="ECO:0000256" key="8">
    <source>
        <dbReference type="ARBA" id="ARBA00022776"/>
    </source>
</evidence>
<evidence type="ECO:0000256" key="4">
    <source>
        <dbReference type="ARBA" id="ARBA00021306"/>
    </source>
</evidence>
<keyword evidence="17" id="KW-1185">Reference proteome</keyword>
<dbReference type="PANTHER" id="PTHR18875:SF7">
    <property type="entry name" value="CENTROSOMAL PROTEIN OF 63 KDA"/>
    <property type="match status" value="1"/>
</dbReference>